<evidence type="ECO:0000313" key="2">
    <source>
        <dbReference type="EMBL" id="ACZ21022.1"/>
    </source>
</evidence>
<dbReference type="AlphaFoldDB" id="D1BDG0"/>
<sequence>MSVGRRQRRSPETGTAPELAPGLYARLDGVDYPLGHRGSTWALWTGHQTPGFTPTGFTKHGTRRFFRTVAPDEQLECFRVARHGTYRDLTIEIVSSTPDQVVAVSRDPRSRDAGFSSIDRGQWSIALRTDDPDLRVTTTRTAVPAPWGSAGS</sequence>
<name>D1BDG0_SANKS</name>
<dbReference type="KEGG" id="ske:Sked_10760"/>
<evidence type="ECO:0000313" key="3">
    <source>
        <dbReference type="Proteomes" id="UP000000322"/>
    </source>
</evidence>
<feature type="region of interest" description="Disordered" evidence="1">
    <location>
        <begin position="1"/>
        <end position="20"/>
    </location>
</feature>
<dbReference type="EMBL" id="CP001819">
    <property type="protein sequence ID" value="ACZ21022.1"/>
    <property type="molecule type" value="Genomic_DNA"/>
</dbReference>
<proteinExistence type="predicted"/>
<protein>
    <submittedName>
        <fullName evidence="2">Uncharacterized protein</fullName>
    </submittedName>
</protein>
<keyword evidence="3" id="KW-1185">Reference proteome</keyword>
<accession>D1BDG0</accession>
<gene>
    <name evidence="2" type="ordered locus">Sked_10760</name>
</gene>
<dbReference type="HOGENOM" id="CLU_1721060_0_0_11"/>
<dbReference type="STRING" id="446469.Sked_10760"/>
<reference evidence="2 3" key="1">
    <citation type="journal article" date="2009" name="Stand. Genomic Sci.">
        <title>Complete genome sequence of Sanguibacter keddieii type strain (ST-74).</title>
        <authorList>
            <person name="Ivanova N."/>
            <person name="Sikorski J."/>
            <person name="Sims D."/>
            <person name="Brettin T."/>
            <person name="Detter J.C."/>
            <person name="Han C."/>
            <person name="Lapidus A."/>
            <person name="Copeland A."/>
            <person name="Glavina Del Rio T."/>
            <person name="Nolan M."/>
            <person name="Chen F."/>
            <person name="Lucas S."/>
            <person name="Tice H."/>
            <person name="Cheng J.F."/>
            <person name="Bruce D."/>
            <person name="Goodwin L."/>
            <person name="Pitluck S."/>
            <person name="Pati A."/>
            <person name="Mavromatis K."/>
            <person name="Chen A."/>
            <person name="Palaniappan K."/>
            <person name="D'haeseleer P."/>
            <person name="Chain P."/>
            <person name="Bristow J."/>
            <person name="Eisen J.A."/>
            <person name="Markowitz V."/>
            <person name="Hugenholtz P."/>
            <person name="Goker M."/>
            <person name="Pukall R."/>
            <person name="Klenk H.P."/>
            <person name="Kyrpides N.C."/>
        </authorList>
    </citation>
    <scope>NUCLEOTIDE SEQUENCE [LARGE SCALE GENOMIC DNA]</scope>
    <source>
        <strain evidence="3">ATCC 51767 / DSM 10542 / NCFB 3025 / ST-74</strain>
    </source>
</reference>
<dbReference type="Proteomes" id="UP000000322">
    <property type="component" value="Chromosome"/>
</dbReference>
<organism evidence="2 3">
    <name type="scientific">Sanguibacter keddieii (strain ATCC 51767 / DSM 10542 / NCFB 3025 / ST-74)</name>
    <dbReference type="NCBI Taxonomy" id="446469"/>
    <lineage>
        <taxon>Bacteria</taxon>
        <taxon>Bacillati</taxon>
        <taxon>Actinomycetota</taxon>
        <taxon>Actinomycetes</taxon>
        <taxon>Micrococcales</taxon>
        <taxon>Sanguibacteraceae</taxon>
        <taxon>Sanguibacter</taxon>
    </lineage>
</organism>
<evidence type="ECO:0000256" key="1">
    <source>
        <dbReference type="SAM" id="MobiDB-lite"/>
    </source>
</evidence>